<accession>A0A4P8HZZ9</accession>
<dbReference type="EMBL" id="CP040017">
    <property type="protein sequence ID" value="QCP14055.1"/>
    <property type="molecule type" value="Genomic_DNA"/>
</dbReference>
<dbReference type="OrthoDB" id="8776443at2"/>
<dbReference type="Proteomes" id="UP000298763">
    <property type="component" value="Chromosome"/>
</dbReference>
<dbReference type="Proteomes" id="UP000584325">
    <property type="component" value="Unassembled WGS sequence"/>
</dbReference>
<reference evidence="1 4" key="2">
    <citation type="submission" date="2020-08" db="EMBL/GenBank/DDBJ databases">
        <title>Genomic Encyclopedia of Type Strains, Phase III (KMG-III): the genomes of soil and plant-associated and newly described type strains.</title>
        <authorList>
            <person name="Whitman W."/>
        </authorList>
    </citation>
    <scope>NUCLEOTIDE SEQUENCE [LARGE SCALE GENOMIC DNA]</scope>
    <source>
        <strain evidence="1 4">CECT 7753</strain>
    </source>
</reference>
<keyword evidence="3" id="KW-1185">Reference proteome</keyword>
<dbReference type="RefSeq" id="WP_137316830.1">
    <property type="nucleotide sequence ID" value="NZ_CP040017.1"/>
</dbReference>
<gene>
    <name evidence="2" type="ORF">FCL38_29295</name>
    <name evidence="1" type="ORF">FHS02_004937</name>
</gene>
<organism evidence="1 4">
    <name type="scientific">Pseudoduganella umbonata</name>
    <dbReference type="NCBI Taxonomy" id="864828"/>
    <lineage>
        <taxon>Bacteria</taxon>
        <taxon>Pseudomonadati</taxon>
        <taxon>Pseudomonadota</taxon>
        <taxon>Betaproteobacteria</taxon>
        <taxon>Burkholderiales</taxon>
        <taxon>Oxalobacteraceae</taxon>
        <taxon>Telluria group</taxon>
        <taxon>Pseudoduganella</taxon>
    </lineage>
</organism>
<evidence type="ECO:0000313" key="3">
    <source>
        <dbReference type="Proteomes" id="UP000298763"/>
    </source>
</evidence>
<protein>
    <submittedName>
        <fullName evidence="1">Uncharacterized protein</fullName>
    </submittedName>
</protein>
<evidence type="ECO:0000313" key="1">
    <source>
        <dbReference type="EMBL" id="MBB3224078.1"/>
    </source>
</evidence>
<name>A0A4P8HZZ9_9BURK</name>
<evidence type="ECO:0000313" key="4">
    <source>
        <dbReference type="Proteomes" id="UP000584325"/>
    </source>
</evidence>
<dbReference type="EMBL" id="JACHXS010000011">
    <property type="protein sequence ID" value="MBB3224078.1"/>
    <property type="molecule type" value="Genomic_DNA"/>
</dbReference>
<dbReference type="AlphaFoldDB" id="A0A4P8HZZ9"/>
<proteinExistence type="predicted"/>
<evidence type="ECO:0000313" key="2">
    <source>
        <dbReference type="EMBL" id="QCP14055.1"/>
    </source>
</evidence>
<sequence>MHQDPLLASIGGMLRRFKRAEAWLRSAGLPVFLARVPVWLLCLQYCLMMRGKTVRISRVAGRITQWLETITELSQHENARTELLDMDGGMRNDLESTKRTLRLLRELCVDVGGMFDSIGVASRLLDSMQESFLDVVDDASITATTLQRALEMHDMRALVLLREMHEAECQGGLEEANAASVPPEAAPSRDVGKIATNSLGVAAKA</sequence>
<reference evidence="2 3" key="1">
    <citation type="submission" date="2019-05" db="EMBL/GenBank/DDBJ databases">
        <title>Draft Genome Sequences of Six Type Strains of the Genus Massilia.</title>
        <authorList>
            <person name="Miess H."/>
            <person name="Frediansyhah A."/>
            <person name="Gross H."/>
        </authorList>
    </citation>
    <scope>NUCLEOTIDE SEQUENCE [LARGE SCALE GENOMIC DNA]</scope>
    <source>
        <strain evidence="2 3">DSMZ 26121</strain>
    </source>
</reference>